<evidence type="ECO:0000313" key="1">
    <source>
        <dbReference type="EMBL" id="AXH94700.1"/>
    </source>
</evidence>
<reference evidence="1 2" key="1">
    <citation type="submission" date="2018-07" db="EMBL/GenBank/DDBJ databases">
        <authorList>
            <person name="Ye Y."/>
        </authorList>
    </citation>
    <scope>NUCLEOTIDE SEQUENCE [LARGE SCALE GENOMIC DNA]</scope>
    <source>
        <strain evidence="2">H14(2018)</strain>
    </source>
</reference>
<dbReference type="GO" id="GO:0003677">
    <property type="term" value="F:DNA binding"/>
    <property type="evidence" value="ECO:0007669"/>
    <property type="project" value="UniProtKB-KW"/>
</dbReference>
<dbReference type="AlphaFoldDB" id="A0A6N3KAI9"/>
<sequence length="105" mass="10907">MDCNGRLADATVIPSLGWVAGTRLDIRVSGGLVLLTADSHAVFRVTRPGQVRLPATVRHWCALAPGSRVLLVAEPAAGRLVVHPPAALHTMITGFHATVLGGEAA</sequence>
<dbReference type="Proteomes" id="UP000253958">
    <property type="component" value="Chromosome"/>
</dbReference>
<gene>
    <name evidence="1" type="ORF">DVH21_28900</name>
</gene>
<dbReference type="EMBL" id="CP031263">
    <property type="protein sequence ID" value="AXH94700.1"/>
    <property type="molecule type" value="Genomic_DNA"/>
</dbReference>
<dbReference type="SUPFAM" id="SSF89447">
    <property type="entry name" value="AbrB/MazE/MraZ-like"/>
    <property type="match status" value="1"/>
</dbReference>
<reference evidence="1 2" key="2">
    <citation type="submission" date="2018-08" db="EMBL/GenBank/DDBJ databases">
        <title>Streptomyces kandeliansis sp. nov., an endophytic bacterium isolated from mangrove plant.</title>
        <authorList>
            <person name="Wang R."/>
        </authorList>
    </citation>
    <scope>NUCLEOTIDE SEQUENCE [LARGE SCALE GENOMIC DNA]</scope>
    <source>
        <strain evidence="2">H14(2018)</strain>
    </source>
</reference>
<proteinExistence type="predicted"/>
<keyword evidence="1" id="KW-0238">DNA-binding</keyword>
<evidence type="ECO:0000313" key="2">
    <source>
        <dbReference type="Proteomes" id="UP000253958"/>
    </source>
</evidence>
<name>A0A6N3KAI9_9ACTN</name>
<organism evidence="1 2">
    <name type="scientific">Micromonospora aurantiaca</name>
    <name type="common">nom. illeg.</name>
    <dbReference type="NCBI Taxonomy" id="47850"/>
    <lineage>
        <taxon>Bacteria</taxon>
        <taxon>Bacillati</taxon>
        <taxon>Actinomycetota</taxon>
        <taxon>Actinomycetes</taxon>
        <taxon>Micromonosporales</taxon>
        <taxon>Micromonosporaceae</taxon>
        <taxon>Micromonospora</taxon>
    </lineage>
</organism>
<protein>
    <submittedName>
        <fullName evidence="1">AbrB/MazE/SpoVT family DNA-binding domain-containing protein</fullName>
    </submittedName>
</protein>
<dbReference type="InterPro" id="IPR037914">
    <property type="entry name" value="SpoVT-AbrB_sf"/>
</dbReference>
<accession>A0A6N3KAI9</accession>